<evidence type="ECO:0000313" key="4">
    <source>
        <dbReference type="Proteomes" id="UP001059617"/>
    </source>
</evidence>
<evidence type="ECO:0000256" key="2">
    <source>
        <dbReference type="SAM" id="SignalP"/>
    </source>
</evidence>
<dbReference type="EMBL" id="CP073720">
    <property type="protein sequence ID" value="UWP79749.1"/>
    <property type="molecule type" value="Genomic_DNA"/>
</dbReference>
<keyword evidence="4" id="KW-1185">Reference proteome</keyword>
<organism evidence="3 4">
    <name type="scientific">Dactylosporangium fulvum</name>
    <dbReference type="NCBI Taxonomy" id="53359"/>
    <lineage>
        <taxon>Bacteria</taxon>
        <taxon>Bacillati</taxon>
        <taxon>Actinomycetota</taxon>
        <taxon>Actinomycetes</taxon>
        <taxon>Micromonosporales</taxon>
        <taxon>Micromonosporaceae</taxon>
        <taxon>Dactylosporangium</taxon>
    </lineage>
</organism>
<dbReference type="Gene3D" id="3.40.190.10">
    <property type="entry name" value="Periplasmic binding protein-like II"/>
    <property type="match status" value="2"/>
</dbReference>
<reference evidence="3" key="2">
    <citation type="submission" date="2022-09" db="EMBL/GenBank/DDBJ databases">
        <title>Biosynthetic gene clusters of Dactylosporangioum fulvum.</title>
        <authorList>
            <person name="Caradec T."/>
        </authorList>
    </citation>
    <scope>NUCLEOTIDE SEQUENCE</scope>
    <source>
        <strain evidence="3">NRRL B-16292</strain>
    </source>
</reference>
<dbReference type="Proteomes" id="UP001059617">
    <property type="component" value="Chromosome"/>
</dbReference>
<feature type="chain" id="PRO_5045268102" evidence="2">
    <location>
        <begin position="29"/>
        <end position="346"/>
    </location>
</feature>
<sequence>MLRPRTAIAAATVAVLATVAGCSSGGSASQPGVAANGWDGIVAAAEKEGSVTVWSSSDQKLINKITSAFESKYRKIKVNSLKMDSTTQQTTLDQQLGANRPPSVDTILGNSNYAWLQGLAQKGHFEKPQGPNNAGWDAKYTADGMVAATINPFVMMYNTNKLKSAPTYADLLKPEFKGKIGLNNADPAALKAFYDNWRTQLGEDYVKQIAGQNPQIQSASAVVAQNVASGQLLAGPTGNAASVELLRAQGAPIDFAIPDEGTMAYVLYATAFARSAHPNAALVFLDFVQSPEGQGILNTNNSGVSVLPDVEGALRVPDGKMTLIDWDKYPTDKLQSIDAWWKGLFG</sequence>
<evidence type="ECO:0000256" key="1">
    <source>
        <dbReference type="ARBA" id="ARBA00022729"/>
    </source>
</evidence>
<evidence type="ECO:0000313" key="3">
    <source>
        <dbReference type="EMBL" id="UWP79749.1"/>
    </source>
</evidence>
<keyword evidence="1 2" id="KW-0732">Signal</keyword>
<accession>A0ABY5VRH7</accession>
<protein>
    <submittedName>
        <fullName evidence="3">ABC transporter substrate-binding protein</fullName>
    </submittedName>
</protein>
<dbReference type="PROSITE" id="PS51257">
    <property type="entry name" value="PROKAR_LIPOPROTEIN"/>
    <property type="match status" value="1"/>
</dbReference>
<gene>
    <name evidence="3" type="ORF">Dfulv_31900</name>
</gene>
<dbReference type="SUPFAM" id="SSF53850">
    <property type="entry name" value="Periplasmic binding protein-like II"/>
    <property type="match status" value="1"/>
</dbReference>
<dbReference type="Pfam" id="PF13343">
    <property type="entry name" value="SBP_bac_6"/>
    <property type="match status" value="1"/>
</dbReference>
<name>A0ABY5VRH7_9ACTN</name>
<feature type="signal peptide" evidence="2">
    <location>
        <begin position="1"/>
        <end position="28"/>
    </location>
</feature>
<reference evidence="3" key="1">
    <citation type="submission" date="2021-04" db="EMBL/GenBank/DDBJ databases">
        <authorList>
            <person name="Hartkoorn R.C."/>
            <person name="Beaudoing E."/>
            <person name="Hot D."/>
        </authorList>
    </citation>
    <scope>NUCLEOTIDE SEQUENCE</scope>
    <source>
        <strain evidence="3">NRRL B-16292</strain>
    </source>
</reference>
<proteinExistence type="predicted"/>
<dbReference type="RefSeq" id="WP_259857507.1">
    <property type="nucleotide sequence ID" value="NZ_BAAAST010000001.1"/>
</dbReference>
<dbReference type="PANTHER" id="PTHR30006">
    <property type="entry name" value="THIAMINE-BINDING PERIPLASMIC PROTEIN-RELATED"/>
    <property type="match status" value="1"/>
</dbReference>